<dbReference type="RefSeq" id="XP_022731354.1">
    <property type="nucleotide sequence ID" value="XM_022875619.1"/>
</dbReference>
<organism evidence="1 2">
    <name type="scientific">Durio zibethinus</name>
    <name type="common">Durian</name>
    <dbReference type="NCBI Taxonomy" id="66656"/>
    <lineage>
        <taxon>Eukaryota</taxon>
        <taxon>Viridiplantae</taxon>
        <taxon>Streptophyta</taxon>
        <taxon>Embryophyta</taxon>
        <taxon>Tracheophyta</taxon>
        <taxon>Spermatophyta</taxon>
        <taxon>Magnoliopsida</taxon>
        <taxon>eudicotyledons</taxon>
        <taxon>Gunneridae</taxon>
        <taxon>Pentapetalae</taxon>
        <taxon>rosids</taxon>
        <taxon>malvids</taxon>
        <taxon>Malvales</taxon>
        <taxon>Malvaceae</taxon>
        <taxon>Helicteroideae</taxon>
        <taxon>Durio</taxon>
    </lineage>
</organism>
<evidence type="ECO:0000313" key="1">
    <source>
        <dbReference type="Proteomes" id="UP000515121"/>
    </source>
</evidence>
<dbReference type="GeneID" id="111285923"/>
<keyword evidence="1" id="KW-1185">Reference proteome</keyword>
<dbReference type="Proteomes" id="UP000515121">
    <property type="component" value="Unplaced"/>
</dbReference>
<accession>A0A6P5XSY7</accession>
<evidence type="ECO:0000313" key="2">
    <source>
        <dbReference type="RefSeq" id="XP_022731354.1"/>
    </source>
</evidence>
<proteinExistence type="predicted"/>
<name>A0A6P5XSY7_DURZI</name>
<sequence>MSDFLGVVYPIRDGLMLSSEYKCVIERLKLLKALIHFPQDLLNVVTSNYRQGLSIPDVTLLDMVNLAEVKKELDLLYRKWQTILCGKMGLLCYLRRLVIYFLLMKFPWPMIAYWKG</sequence>
<dbReference type="KEGG" id="dzi:111285923"/>
<reference evidence="2" key="1">
    <citation type="submission" date="2025-08" db="UniProtKB">
        <authorList>
            <consortium name="RefSeq"/>
        </authorList>
    </citation>
    <scope>IDENTIFICATION</scope>
    <source>
        <tissue evidence="2">Fruit stalk</tissue>
    </source>
</reference>
<gene>
    <name evidence="2" type="primary">LOC111285923</name>
</gene>
<protein>
    <submittedName>
        <fullName evidence="2">Uncharacterized protein LOC111285923</fullName>
    </submittedName>
</protein>
<dbReference type="AlphaFoldDB" id="A0A6P5XSY7"/>